<evidence type="ECO:0000313" key="2">
    <source>
        <dbReference type="EMBL" id="KKS35490.1"/>
    </source>
</evidence>
<dbReference type="Proteomes" id="UP000033847">
    <property type="component" value="Unassembled WGS sequence"/>
</dbReference>
<dbReference type="Pfam" id="PF00462">
    <property type="entry name" value="Glutaredoxin"/>
    <property type="match status" value="1"/>
</dbReference>
<dbReference type="EMBL" id="LCCU01000036">
    <property type="protein sequence ID" value="KKS35490.1"/>
    <property type="molecule type" value="Genomic_DNA"/>
</dbReference>
<organism evidence="2 3">
    <name type="scientific">candidate division WWE3 bacterium GW2011_GWF1_42_14</name>
    <dbReference type="NCBI Taxonomy" id="1619138"/>
    <lineage>
        <taxon>Bacteria</taxon>
        <taxon>Katanobacteria</taxon>
    </lineage>
</organism>
<feature type="domain" description="Glutaredoxin" evidence="1">
    <location>
        <begin position="128"/>
        <end position="179"/>
    </location>
</feature>
<dbReference type="CDD" id="cd02976">
    <property type="entry name" value="NrdH"/>
    <property type="match status" value="1"/>
</dbReference>
<accession>A0A0G0YFJ0</accession>
<sequence length="206" mass="22912">MNIAYYRKSKFDFRQTLSNLLAKAKDFDFEVISQTKIGSETELIVTLINNGLTQKILKADANLVGLIPTSVAISNKNETVVVGTGNPELMSGVTPNHDVQNYAAELSTKLKNLINLSTGTGDLKVLNVKLYSTHTCPYCTAEKDWLEKNMIKHETVYLEDSPKEAEYVVKSTGQMGVPVTEIVYEENESEFVIGFDRNKLATILVK</sequence>
<proteinExistence type="predicted"/>
<dbReference type="SUPFAM" id="SSF103247">
    <property type="entry name" value="TT1751-like"/>
    <property type="match status" value="1"/>
</dbReference>
<dbReference type="AlphaFoldDB" id="A0A0G0YFJ0"/>
<protein>
    <submittedName>
        <fullName evidence="2">Glutaredoxin-like protein, YruB-family</fullName>
    </submittedName>
</protein>
<reference evidence="2 3" key="1">
    <citation type="journal article" date="2015" name="Nature">
        <title>rRNA introns, odd ribosomes, and small enigmatic genomes across a large radiation of phyla.</title>
        <authorList>
            <person name="Brown C.T."/>
            <person name="Hug L.A."/>
            <person name="Thomas B.C."/>
            <person name="Sharon I."/>
            <person name="Castelle C.J."/>
            <person name="Singh A."/>
            <person name="Wilkins M.J."/>
            <person name="Williams K.H."/>
            <person name="Banfield J.F."/>
        </authorList>
    </citation>
    <scope>NUCLEOTIDE SEQUENCE [LARGE SCALE GENOMIC DNA]</scope>
</reference>
<evidence type="ECO:0000259" key="1">
    <source>
        <dbReference type="Pfam" id="PF00462"/>
    </source>
</evidence>
<dbReference type="InterPro" id="IPR036249">
    <property type="entry name" value="Thioredoxin-like_sf"/>
</dbReference>
<dbReference type="InterPro" id="IPR035923">
    <property type="entry name" value="TT1751-like_sf"/>
</dbReference>
<comment type="caution">
    <text evidence="2">The sequence shown here is derived from an EMBL/GenBank/DDBJ whole genome shotgun (WGS) entry which is preliminary data.</text>
</comment>
<dbReference type="SUPFAM" id="SSF52833">
    <property type="entry name" value="Thioredoxin-like"/>
    <property type="match status" value="1"/>
</dbReference>
<name>A0A0G0YFJ0_UNCKA</name>
<dbReference type="Gene3D" id="3.30.310.70">
    <property type="entry name" value="TT1751-like domain"/>
    <property type="match status" value="1"/>
</dbReference>
<evidence type="ECO:0000313" key="3">
    <source>
        <dbReference type="Proteomes" id="UP000033847"/>
    </source>
</evidence>
<gene>
    <name evidence="2" type="ORF">UV00_C0036G0003</name>
</gene>
<dbReference type="InterPro" id="IPR002109">
    <property type="entry name" value="Glutaredoxin"/>
</dbReference>
<dbReference type="PROSITE" id="PS51354">
    <property type="entry name" value="GLUTAREDOXIN_2"/>
    <property type="match status" value="1"/>
</dbReference>
<dbReference type="Gene3D" id="3.40.30.10">
    <property type="entry name" value="Glutaredoxin"/>
    <property type="match status" value="1"/>
</dbReference>